<protein>
    <submittedName>
        <fullName evidence="2">Toxin-antitoxin system toxin component, PIN family</fullName>
    </submittedName>
</protein>
<dbReference type="SMART" id="SM00670">
    <property type="entry name" value="PINc"/>
    <property type="match status" value="1"/>
</dbReference>
<dbReference type="Pfam" id="PF13470">
    <property type="entry name" value="PIN_3"/>
    <property type="match status" value="1"/>
</dbReference>
<gene>
    <name evidence="2" type="ORF">IQ217_10730</name>
</gene>
<organism evidence="2 3">
    <name type="scientific">Synechocystis salina LEGE 00031</name>
    <dbReference type="NCBI Taxonomy" id="1828736"/>
    <lineage>
        <taxon>Bacteria</taxon>
        <taxon>Bacillati</taxon>
        <taxon>Cyanobacteriota</taxon>
        <taxon>Cyanophyceae</taxon>
        <taxon>Synechococcales</taxon>
        <taxon>Merismopediaceae</taxon>
        <taxon>Synechocystis</taxon>
    </lineage>
</organism>
<evidence type="ECO:0000313" key="2">
    <source>
        <dbReference type="EMBL" id="MBE9254308.1"/>
    </source>
</evidence>
<dbReference type="PANTHER" id="PTHR34610:SF4">
    <property type="entry name" value="SLL8027 PROTEIN"/>
    <property type="match status" value="1"/>
</dbReference>
<sequence length="143" mass="16330">MNNEAIRAVIDTNIWISFLIGKTLQGLNQAIIDNRVVILFSEDLFVELMDVLYRPKFKKYFSETAIQNLVALLNKKVELVKINFHFDSCRDKKDNFLLDLAVSGNANYLVTGDSDLLALNPFQTVKIVSYQHFQTAILAMIDN</sequence>
<reference evidence="2 3" key="1">
    <citation type="submission" date="2020-10" db="EMBL/GenBank/DDBJ databases">
        <authorList>
            <person name="Castelo-Branco R."/>
            <person name="Eusebio N."/>
            <person name="Adriana R."/>
            <person name="Vieira A."/>
            <person name="Brugerolle De Fraissinette N."/>
            <person name="Rezende De Castro R."/>
            <person name="Schneider M.P."/>
            <person name="Vasconcelos V."/>
            <person name="Leao P.N."/>
        </authorList>
    </citation>
    <scope>NUCLEOTIDE SEQUENCE [LARGE SCALE GENOMIC DNA]</scope>
    <source>
        <strain evidence="2 3">LEGE 00031</strain>
    </source>
</reference>
<dbReference type="InterPro" id="IPR002716">
    <property type="entry name" value="PIN_dom"/>
</dbReference>
<dbReference type="RefSeq" id="WP_194019932.1">
    <property type="nucleotide sequence ID" value="NZ_JADEVV010000027.1"/>
</dbReference>
<dbReference type="SUPFAM" id="SSF88723">
    <property type="entry name" value="PIN domain-like"/>
    <property type="match status" value="1"/>
</dbReference>
<comment type="caution">
    <text evidence="2">The sequence shown here is derived from an EMBL/GenBank/DDBJ whole genome shotgun (WGS) entry which is preliminary data.</text>
</comment>
<dbReference type="InterPro" id="IPR029060">
    <property type="entry name" value="PIN-like_dom_sf"/>
</dbReference>
<name>A0ABR9VSH0_9SYNC</name>
<feature type="domain" description="PIN" evidence="1">
    <location>
        <begin position="6"/>
        <end position="118"/>
    </location>
</feature>
<dbReference type="PANTHER" id="PTHR34610">
    <property type="entry name" value="SSL7007 PROTEIN"/>
    <property type="match status" value="1"/>
</dbReference>
<keyword evidence="3" id="KW-1185">Reference proteome</keyword>
<proteinExistence type="predicted"/>
<dbReference type="NCBIfam" id="TIGR00305">
    <property type="entry name" value="putative toxin-antitoxin system toxin component, PIN family"/>
    <property type="match status" value="1"/>
</dbReference>
<accession>A0ABR9VSH0</accession>
<dbReference type="EMBL" id="JADEVV010000027">
    <property type="protein sequence ID" value="MBE9254308.1"/>
    <property type="molecule type" value="Genomic_DNA"/>
</dbReference>
<evidence type="ECO:0000313" key="3">
    <source>
        <dbReference type="Proteomes" id="UP000658720"/>
    </source>
</evidence>
<dbReference type="Proteomes" id="UP000658720">
    <property type="component" value="Unassembled WGS sequence"/>
</dbReference>
<evidence type="ECO:0000259" key="1">
    <source>
        <dbReference type="SMART" id="SM00670"/>
    </source>
</evidence>
<dbReference type="InterPro" id="IPR002850">
    <property type="entry name" value="PIN_toxin-like"/>
</dbReference>